<name>A0A1V0N5Z7_9ARCH</name>
<gene>
    <name evidence="1" type="ORF">FAD_1731</name>
    <name evidence="2" type="ORF">HLB00_00210</name>
</gene>
<dbReference type="KEGG" id="fai:FAD_1731"/>
<dbReference type="RefSeq" id="WP_081143063.1">
    <property type="nucleotide sequence ID" value="NZ_CP015363.1"/>
</dbReference>
<proteinExistence type="predicted"/>
<dbReference type="OrthoDB" id="57506at2157"/>
<accession>A0A1V0N5Z7</accession>
<dbReference type="SUPFAM" id="SSF51905">
    <property type="entry name" value="FAD/NAD(P)-binding domain"/>
    <property type="match status" value="1"/>
</dbReference>
<protein>
    <submittedName>
        <fullName evidence="1">NAD(FAD)-dependent dehydrogenase</fullName>
    </submittedName>
</protein>
<dbReference type="STRING" id="74969.FAD_1731"/>
<reference evidence="1 3" key="1">
    <citation type="submission" date="2011-10" db="EMBL/GenBank/DDBJ databases">
        <title>Metabolic and evolutionary patterns in the extreme acidophile Ferroplasma acidiphilum.</title>
        <authorList>
            <person name="Golyshina O.V."/>
            <person name="Kozyavkin S.A."/>
            <person name="Tatusov R.L."/>
            <person name="Slesarev A.I."/>
            <person name="Golyshin P.N."/>
        </authorList>
    </citation>
    <scope>NUCLEOTIDE SEQUENCE [LARGE SCALE GENOMIC DNA]</scope>
    <source>
        <strain evidence="1">Berkeley</strain>
        <strain evidence="3">Y</strain>
    </source>
</reference>
<dbReference type="AlphaFoldDB" id="A0A1V0N5Z7"/>
<dbReference type="Proteomes" id="UP000546917">
    <property type="component" value="Unassembled WGS sequence"/>
</dbReference>
<dbReference type="EMBL" id="JABGBP010000007">
    <property type="protein sequence ID" value="NOL59261.1"/>
    <property type="molecule type" value="Genomic_DNA"/>
</dbReference>
<dbReference type="PANTHER" id="PTHR43755:SF1">
    <property type="entry name" value="FAD-DEPENDENT PYRIDINE NUCLEOTIDE-DISULPHIDE OXIDOREDUCTASE"/>
    <property type="match status" value="1"/>
</dbReference>
<dbReference type="InterPro" id="IPR052541">
    <property type="entry name" value="SQRD"/>
</dbReference>
<dbReference type="GeneID" id="84218352"/>
<dbReference type="Proteomes" id="UP000192050">
    <property type="component" value="Chromosome"/>
</dbReference>
<reference evidence="2 4" key="2">
    <citation type="submission" date="2020-05" db="EMBL/GenBank/DDBJ databases">
        <authorList>
            <person name="Zhang R."/>
        </authorList>
    </citation>
    <scope>NUCLEOTIDE SEQUENCE [LARGE SCALE GENOMIC DNA]</scope>
    <source>
        <strain evidence="2 4">DSM 28986</strain>
    </source>
</reference>
<dbReference type="EMBL" id="CP015363">
    <property type="protein sequence ID" value="ARD85570.1"/>
    <property type="molecule type" value="Genomic_DNA"/>
</dbReference>
<dbReference type="InterPro" id="IPR036188">
    <property type="entry name" value="FAD/NAD-bd_sf"/>
</dbReference>
<evidence type="ECO:0000313" key="2">
    <source>
        <dbReference type="EMBL" id="NOL59261.1"/>
    </source>
</evidence>
<evidence type="ECO:0000313" key="1">
    <source>
        <dbReference type="EMBL" id="ARD85570.1"/>
    </source>
</evidence>
<evidence type="ECO:0000313" key="4">
    <source>
        <dbReference type="Proteomes" id="UP000546917"/>
    </source>
</evidence>
<dbReference type="PANTHER" id="PTHR43755">
    <property type="match status" value="1"/>
</dbReference>
<sequence>MEKYSVLILGGGYGGINAYYGIRDKSHVAIIDSKRNSVYHGKSRDIGMNIPASIMESIKKVDIEEPYVQTDRHEYYPEKLVISTGCNRESQIEFMSKSHLYNNMYLGSKNEYDDYILIQYILKLNKAGIHAGYSGNFLSFLGKEVKIKVRKFLALSGVPLSPDADFLLPECSPNIFGNYINVDKNLMVNENTYAIGDALDWNAKCGELSMRQGAFAGRHMSGKVHDFKPVFITILDNLKGTGIRIKSTEPWNSGIASAHIGREYSLMAGFLMHYYGFRNGNMGFLQYF</sequence>
<organism evidence="1 3">
    <name type="scientific">Ferroplasma acidiphilum</name>
    <dbReference type="NCBI Taxonomy" id="74969"/>
    <lineage>
        <taxon>Archaea</taxon>
        <taxon>Methanobacteriati</taxon>
        <taxon>Thermoplasmatota</taxon>
        <taxon>Thermoplasmata</taxon>
        <taxon>Thermoplasmatales</taxon>
        <taxon>Ferroplasmaceae</taxon>
        <taxon>Ferroplasma</taxon>
    </lineage>
</organism>
<evidence type="ECO:0000313" key="3">
    <source>
        <dbReference type="Proteomes" id="UP000192050"/>
    </source>
</evidence>
<keyword evidence="3" id="KW-1185">Reference proteome</keyword>